<feature type="transmembrane region" description="Helical" evidence="1">
    <location>
        <begin position="204"/>
        <end position="221"/>
    </location>
</feature>
<proteinExistence type="predicted"/>
<dbReference type="Proteomes" id="UP000229401">
    <property type="component" value="Unassembled WGS sequence"/>
</dbReference>
<dbReference type="EMBL" id="PFLI01000004">
    <property type="protein sequence ID" value="PIY72604.1"/>
    <property type="molecule type" value="Genomic_DNA"/>
</dbReference>
<dbReference type="PANTHER" id="PTHR36832">
    <property type="entry name" value="SLR1174 PROTEIN-RELATED"/>
    <property type="match status" value="1"/>
</dbReference>
<keyword evidence="1" id="KW-1133">Transmembrane helix</keyword>
<dbReference type="PANTHER" id="PTHR36832:SF1">
    <property type="entry name" value="SLR1174 PROTEIN"/>
    <property type="match status" value="1"/>
</dbReference>
<feature type="transmembrane region" description="Helical" evidence="1">
    <location>
        <begin position="108"/>
        <end position="128"/>
    </location>
</feature>
<name>A0A2M7QJT0_9BACT</name>
<dbReference type="Pfam" id="PF06182">
    <property type="entry name" value="ABC2_membrane_6"/>
    <property type="match status" value="1"/>
</dbReference>
<feature type="transmembrane region" description="Helical" evidence="1">
    <location>
        <begin position="140"/>
        <end position="159"/>
    </location>
</feature>
<gene>
    <name evidence="2" type="ORF">COY87_00095</name>
</gene>
<evidence type="ECO:0000313" key="3">
    <source>
        <dbReference type="Proteomes" id="UP000229401"/>
    </source>
</evidence>
<sequence>MRLFRIVSLHLQNIFHHRLRSFVWFLIPLMNNLTVILFWSGAIKNTSQNAAWTMSTITTYYFLLTIINSMLNSYIQEDVAEFDIKQGDLVRYLTRPFPYYWIKFIEEIPYRILQGSYGIILIIIFSFFYKNYIIISNKPIIILLSIPIMILALFLSFTLKMNLGLSAFWFKDSRSFFELVTIIIIIFSGGVMPLFLLPQGLQTISSILPFAYTAYFPILSLQGNLSYIQLIRVIGIQCLWLAVFIAINRIMWKYGIKQFTSFGQ</sequence>
<reference evidence="3" key="1">
    <citation type="submission" date="2017-09" db="EMBL/GenBank/DDBJ databases">
        <title>Depth-based differentiation of microbial function through sediment-hosted aquifers and enrichment of novel symbionts in the deep terrestrial subsurface.</title>
        <authorList>
            <person name="Probst A.J."/>
            <person name="Ladd B."/>
            <person name="Jarett J.K."/>
            <person name="Geller-Mcgrath D.E."/>
            <person name="Sieber C.M.K."/>
            <person name="Emerson J.B."/>
            <person name="Anantharaman K."/>
            <person name="Thomas B.C."/>
            <person name="Malmstrom R."/>
            <person name="Stieglmeier M."/>
            <person name="Klingl A."/>
            <person name="Woyke T."/>
            <person name="Ryan C.M."/>
            <person name="Banfield J.F."/>
        </authorList>
    </citation>
    <scope>NUCLEOTIDE SEQUENCE [LARGE SCALE GENOMIC DNA]</scope>
</reference>
<feature type="transmembrane region" description="Helical" evidence="1">
    <location>
        <begin position="179"/>
        <end position="197"/>
    </location>
</feature>
<accession>A0A2M7QJT0</accession>
<comment type="caution">
    <text evidence="2">The sequence shown here is derived from an EMBL/GenBank/DDBJ whole genome shotgun (WGS) entry which is preliminary data.</text>
</comment>
<feature type="transmembrane region" description="Helical" evidence="1">
    <location>
        <begin position="21"/>
        <end position="42"/>
    </location>
</feature>
<dbReference type="AlphaFoldDB" id="A0A2M7QJT0"/>
<feature type="transmembrane region" description="Helical" evidence="1">
    <location>
        <begin position="227"/>
        <end position="247"/>
    </location>
</feature>
<organism evidence="2 3">
    <name type="scientific">Candidatus Roizmanbacteria bacterium CG_4_10_14_0_8_um_filter_33_9</name>
    <dbReference type="NCBI Taxonomy" id="1974826"/>
    <lineage>
        <taxon>Bacteria</taxon>
        <taxon>Candidatus Roizmaniibacteriota</taxon>
    </lineage>
</organism>
<protein>
    <recommendedName>
        <fullName evidence="4">ABC transporter permease</fullName>
    </recommendedName>
</protein>
<keyword evidence="1" id="KW-0472">Membrane</keyword>
<evidence type="ECO:0008006" key="4">
    <source>
        <dbReference type="Google" id="ProtNLM"/>
    </source>
</evidence>
<evidence type="ECO:0000256" key="1">
    <source>
        <dbReference type="SAM" id="Phobius"/>
    </source>
</evidence>
<keyword evidence="1" id="KW-0812">Transmembrane</keyword>
<dbReference type="InterPro" id="IPR010390">
    <property type="entry name" value="ABC-2_transporter-like"/>
</dbReference>
<evidence type="ECO:0000313" key="2">
    <source>
        <dbReference type="EMBL" id="PIY72604.1"/>
    </source>
</evidence>